<sequence>MTKHNIQLNTLKECLQFLQWLHNGPGKGMQQQVAKELESRIGNYFSSSFRPVRDIQSQLSPFLGHVSYFYGRLCYDPTPVNYNITDAKTVADALLECVPKFLAAMYYLEYCVNNTFRTLGGGTWEKNWLGYNAGDSWGGDLANYLHAQSSDNYGGTIPGGFRYREVRYNPTVFHRGYPQGAEMASDLAKIVDKRRYYNFFRSVFVTSVIGESANRKENAANSLVLVRTFCDIVLEEDDKDNGGKLIAALNDGFKSHVYSSGNSICWKDLRAHCNRLRKQFDKLLAEKRFDFTGQVTKVSDLNKEELAKKTADWLRTYLTTVRGNLKDIKANTEKHLGTYFTKNLFPYGFTFSGQTRFGITDRVANSLAKGLYTVITELQRSGGDLERLKEILEGTYRKSCPDPLPPKKPEAPPAKVPEEDQDQGKKSEGAQNQGKKAEGAQNQGKKVEGAQNQGKKSEGAQNQGKKSEGAQNQGKKTEGTPNQGEPLGPTTSMSTNQNNGQGEQKFPPPPGVTSTASDTSPGDPGAPGPAGSKGDRDQQGPPGPVAPASSSTQDTSAKQTVQPHQPAPQGPPVPPPPPATPSAPGGPGPAAPQAPTLTNPPSVTGSSAGTTGGQGPGQQGSQDVTQPTSQGTGQNTSSGATLSGAPASSGGGSGGGAGGGGKGQQVGGSQPLPAAPPAQCSSGMSSVLIGGSEICVPKPTALKPTAFVPKMSDDEIWDLQKKEILGEGYRKLQEKIQQRSQVKQRAQIPPTLSTQPRRPTPGPSPRPPGGRPILRSDYYDQVEGRPRQGEPTFIPALYGREMPDDPLPDQTEGDQIYKATLKRNFLKWQAGHQEAQKRKLLEEALEVDGVPLSKFNNSVQTGFDGVTVGGIDGVEVANDHSVDPEEKKMEDAYYKKIHDDITADIDRQIEMKKIEERQKKEIKQHKEMGEKKFLKDLWKVEDFGISGPPSTKTVDHLDIDIYAPPHSHTIPERPDPDITQYINDHPKPQVDIEVADKWSPESNDNSSADFKLADLSFDFQQKDPYYSLGLPPIPPEILIERKDYKTSNEADDLKLEPTEDERSFTDLHIDVPKRTVADPSYDFDIDHDPPPLPGVQPRDPVGPSTAAIALNLTPFEVAPYSAPKDFDTNNINRQTVPMCIPDWSTQKPTHDSTNIPETELFPAEAPRTVREMLTWLAGLRHQKHQETLQKCINNAFKRGDYDASDLRLSVNGADIRPENVIDTIKLAAVFAGSVLSGIAHKWRQSASSATSASKEPDCCALLCQLRDYVYACCHQLAFLRSQCSRVCQQGGWQDCPYGRDAKMSPLQAFLTDAPDSKFETHPFDPCNICLKSRVNMGFTKDDLPTPNETGSHIHTILTPSCGGDDPLLTLTSYLTCITSRTPRTTGELVSFFHNFGNSLYKPHPHLSQLGSALSKPHDHCPDWDHLAADDLNAIQYIRGPAPPTANHDKGHSRTLSTLVGCDITNAQCPPHISSTTYRAYALYSSSFAHAYLSWAVYLADRLWESLLKLHYDLENLQCHDSKSKPLHQCTKALPLLYSHGITPPDGTVQSSLTCSAAVTKLGDVVAGKPIASLMTAMDEFLYRIRAPFLYTITALWLIATLYILHSLLYRMDVLRIRSHLLTTRASHLIDVKALLAGSRRMLSLYKDVDYFDDDLHS</sequence>
<feature type="region of interest" description="Disordered" evidence="1">
    <location>
        <begin position="396"/>
        <end position="685"/>
    </location>
</feature>
<dbReference type="Proteomes" id="UP000236319">
    <property type="component" value="Unassembled WGS sequence"/>
</dbReference>
<feature type="compositionally biased region" description="Basic and acidic residues" evidence="1">
    <location>
        <begin position="396"/>
        <end position="428"/>
    </location>
</feature>
<feature type="compositionally biased region" description="Low complexity" evidence="1">
    <location>
        <begin position="593"/>
        <end position="609"/>
    </location>
</feature>
<keyword evidence="2" id="KW-1133">Transmembrane helix</keyword>
<feature type="compositionally biased region" description="Pro residues" evidence="1">
    <location>
        <begin position="758"/>
        <end position="770"/>
    </location>
</feature>
<gene>
    <name evidence="3" type="ORF">BOVATA_034740</name>
</gene>
<organism evidence="3 4">
    <name type="scientific">Babesia ovata</name>
    <dbReference type="NCBI Taxonomy" id="189622"/>
    <lineage>
        <taxon>Eukaryota</taxon>
        <taxon>Sar</taxon>
        <taxon>Alveolata</taxon>
        <taxon>Apicomplexa</taxon>
        <taxon>Aconoidasida</taxon>
        <taxon>Piroplasmida</taxon>
        <taxon>Babesiidae</taxon>
        <taxon>Babesia</taxon>
    </lineage>
</organism>
<dbReference type="VEuPathDB" id="PiroplasmaDB:BOVATA_034740"/>
<feature type="compositionally biased region" description="Pro residues" evidence="1">
    <location>
        <begin position="565"/>
        <end position="592"/>
    </location>
</feature>
<feature type="transmembrane region" description="Helical" evidence="2">
    <location>
        <begin position="1588"/>
        <end position="1609"/>
    </location>
</feature>
<comment type="caution">
    <text evidence="3">The sequence shown here is derived from an EMBL/GenBank/DDBJ whole genome shotgun (WGS) entry which is preliminary data.</text>
</comment>
<keyword evidence="4" id="KW-1185">Reference proteome</keyword>
<dbReference type="EMBL" id="BDSA01000003">
    <property type="protein sequence ID" value="GBE61981.1"/>
    <property type="molecule type" value="Genomic_DNA"/>
</dbReference>
<feature type="compositionally biased region" description="Polar residues" evidence="1">
    <location>
        <begin position="623"/>
        <end position="636"/>
    </location>
</feature>
<evidence type="ECO:0000313" key="3">
    <source>
        <dbReference type="EMBL" id="GBE61981.1"/>
    </source>
</evidence>
<protein>
    <submittedName>
        <fullName evidence="3">Ribosome-binding protein 1</fullName>
    </submittedName>
</protein>
<evidence type="ECO:0000256" key="1">
    <source>
        <dbReference type="SAM" id="MobiDB-lite"/>
    </source>
</evidence>
<dbReference type="OrthoDB" id="6410656at2759"/>
<keyword evidence="2" id="KW-0472">Membrane</keyword>
<feature type="compositionally biased region" description="Polar residues" evidence="1">
    <location>
        <begin position="738"/>
        <end position="755"/>
    </location>
</feature>
<dbReference type="RefSeq" id="XP_028868224.1">
    <property type="nucleotide sequence ID" value="XM_029012391.1"/>
</dbReference>
<feature type="compositionally biased region" description="Polar residues" evidence="1">
    <location>
        <begin position="552"/>
        <end position="561"/>
    </location>
</feature>
<feature type="compositionally biased region" description="Gly residues" evidence="1">
    <location>
        <begin position="649"/>
        <end position="666"/>
    </location>
</feature>
<evidence type="ECO:0000256" key="2">
    <source>
        <dbReference type="SAM" id="Phobius"/>
    </source>
</evidence>
<proteinExistence type="predicted"/>
<feature type="compositionally biased region" description="Polar residues" evidence="1">
    <location>
        <begin position="429"/>
        <end position="502"/>
    </location>
</feature>
<evidence type="ECO:0000313" key="4">
    <source>
        <dbReference type="Proteomes" id="UP000236319"/>
    </source>
</evidence>
<feature type="compositionally biased region" description="Low complexity" evidence="1">
    <location>
        <begin position="637"/>
        <end position="648"/>
    </location>
</feature>
<name>A0A2H6KG68_9APIC</name>
<keyword evidence="2" id="KW-0812">Transmembrane</keyword>
<accession>A0A2H6KG68</accession>
<dbReference type="GeneID" id="39875751"/>
<feature type="region of interest" description="Disordered" evidence="1">
    <location>
        <begin position="734"/>
        <end position="812"/>
    </location>
</feature>
<reference evidence="3 4" key="1">
    <citation type="journal article" date="2017" name="BMC Genomics">
        <title>Whole-genome assembly of Babesia ovata and comparative genomics between closely related pathogens.</title>
        <authorList>
            <person name="Yamagishi J."/>
            <person name="Asada M."/>
            <person name="Hakimi H."/>
            <person name="Tanaka T.Q."/>
            <person name="Sugimoto C."/>
            <person name="Kawazu S."/>
        </authorList>
    </citation>
    <scope>NUCLEOTIDE SEQUENCE [LARGE SCALE GENOMIC DNA]</scope>
    <source>
        <strain evidence="3 4">Miyake</strain>
    </source>
</reference>